<reference evidence="1" key="1">
    <citation type="submission" date="2019-08" db="EMBL/GenBank/DDBJ databases">
        <authorList>
            <person name="Kucharzyk K."/>
            <person name="Murdoch R.W."/>
            <person name="Higgins S."/>
            <person name="Loffler F."/>
        </authorList>
    </citation>
    <scope>NUCLEOTIDE SEQUENCE</scope>
</reference>
<proteinExistence type="predicted"/>
<protein>
    <submittedName>
        <fullName evidence="1">Uncharacterized protein</fullName>
    </submittedName>
</protein>
<accession>A0A645EKI6</accession>
<gene>
    <name evidence="1" type="ORF">SDC9_148430</name>
</gene>
<name>A0A645EKI6_9ZZZZ</name>
<dbReference type="AlphaFoldDB" id="A0A645EKI6"/>
<dbReference type="EMBL" id="VSSQ01047246">
    <property type="protein sequence ID" value="MPN01224.1"/>
    <property type="molecule type" value="Genomic_DNA"/>
</dbReference>
<evidence type="ECO:0000313" key="1">
    <source>
        <dbReference type="EMBL" id="MPN01224.1"/>
    </source>
</evidence>
<sequence>MEGLYVAPCPAIGILLPARGPCLLAVDTKLGHLRLRYLQGTAQLVDGIHDECQQDIVELVHVQQ</sequence>
<comment type="caution">
    <text evidence="1">The sequence shown here is derived from an EMBL/GenBank/DDBJ whole genome shotgun (WGS) entry which is preliminary data.</text>
</comment>
<organism evidence="1">
    <name type="scientific">bioreactor metagenome</name>
    <dbReference type="NCBI Taxonomy" id="1076179"/>
    <lineage>
        <taxon>unclassified sequences</taxon>
        <taxon>metagenomes</taxon>
        <taxon>ecological metagenomes</taxon>
    </lineage>
</organism>